<dbReference type="GO" id="GO:0006338">
    <property type="term" value="P:chromatin remodeling"/>
    <property type="evidence" value="ECO:0007669"/>
    <property type="project" value="TreeGrafter"/>
</dbReference>
<dbReference type="GO" id="GO:0004386">
    <property type="term" value="F:helicase activity"/>
    <property type="evidence" value="ECO:0007669"/>
    <property type="project" value="UniProtKB-KW"/>
</dbReference>
<protein>
    <recommendedName>
        <fullName evidence="7">HSA domain-containing protein</fullName>
    </recommendedName>
</protein>
<accession>A0A834ZZS3</accession>
<name>A0A834ZZS3_TETSI</name>
<feature type="transmembrane region" description="Helical" evidence="6">
    <location>
        <begin position="246"/>
        <end position="272"/>
    </location>
</feature>
<sequence>MGSKGPRSKLDHETRVRRQKLVEAPREPRRPKTHWDHVLEEMVWLSKIIDFESERKWKLAQAKKVAVRASKNMLDQATRGEKKVKEEEQRLRKVALNISKDVLYKHQLELEEKKKKALDKQLDFLLGQTERYSTMLAENLVDMPNSYKPVAALEQTSNQDKEGDEKDYVGSTEVTVEHQSDNVDTDDDYDIQSDDSLDDDEHTVEEDEALITEEERLEELAALHNETDLPLEELLKRYSMGKGAHFHGLLQAAFFVIGSHPFCTFIILIIVVDVTILS</sequence>
<feature type="compositionally biased region" description="Acidic residues" evidence="5">
    <location>
        <begin position="183"/>
        <end position="203"/>
    </location>
</feature>
<dbReference type="GO" id="GO:0016887">
    <property type="term" value="F:ATP hydrolysis activity"/>
    <property type="evidence" value="ECO:0007669"/>
    <property type="project" value="TreeGrafter"/>
</dbReference>
<dbReference type="Pfam" id="PF07529">
    <property type="entry name" value="HSA"/>
    <property type="match status" value="1"/>
</dbReference>
<keyword evidence="2" id="KW-0547">Nucleotide-binding</keyword>
<evidence type="ECO:0000313" key="9">
    <source>
        <dbReference type="Proteomes" id="UP000655225"/>
    </source>
</evidence>
<dbReference type="PANTHER" id="PTHR45685">
    <property type="entry name" value="HELICASE SRCAP-RELATED"/>
    <property type="match status" value="1"/>
</dbReference>
<evidence type="ECO:0000256" key="6">
    <source>
        <dbReference type="SAM" id="Phobius"/>
    </source>
</evidence>
<evidence type="ECO:0000313" key="8">
    <source>
        <dbReference type="EMBL" id="KAF8411771.1"/>
    </source>
</evidence>
<gene>
    <name evidence="8" type="ORF">HHK36_004330</name>
</gene>
<dbReference type="GO" id="GO:0005524">
    <property type="term" value="F:ATP binding"/>
    <property type="evidence" value="ECO:0007669"/>
    <property type="project" value="UniProtKB-KW"/>
</dbReference>
<dbReference type="PANTHER" id="PTHR45685:SF1">
    <property type="entry name" value="HELICASE SRCAP"/>
    <property type="match status" value="1"/>
</dbReference>
<keyword evidence="6" id="KW-0812">Transmembrane</keyword>
<evidence type="ECO:0000256" key="2">
    <source>
        <dbReference type="ARBA" id="ARBA00022741"/>
    </source>
</evidence>
<keyword evidence="6" id="KW-1133">Transmembrane helix</keyword>
<keyword evidence="4" id="KW-0067">ATP-binding</keyword>
<dbReference type="OrthoDB" id="372624at2759"/>
<evidence type="ECO:0000256" key="3">
    <source>
        <dbReference type="ARBA" id="ARBA00022806"/>
    </source>
</evidence>
<dbReference type="Proteomes" id="UP000655225">
    <property type="component" value="Unassembled WGS sequence"/>
</dbReference>
<dbReference type="InterPro" id="IPR050520">
    <property type="entry name" value="INO80/SWR1_helicase"/>
</dbReference>
<feature type="compositionally biased region" description="Basic and acidic residues" evidence="5">
    <location>
        <begin position="8"/>
        <end position="32"/>
    </location>
</feature>
<proteinExistence type="predicted"/>
<dbReference type="GO" id="GO:0000812">
    <property type="term" value="C:Swr1 complex"/>
    <property type="evidence" value="ECO:0007669"/>
    <property type="project" value="TreeGrafter"/>
</dbReference>
<reference evidence="8 9" key="1">
    <citation type="submission" date="2020-04" db="EMBL/GenBank/DDBJ databases">
        <title>Plant Genome Project.</title>
        <authorList>
            <person name="Zhang R.-G."/>
        </authorList>
    </citation>
    <scope>NUCLEOTIDE SEQUENCE [LARGE SCALE GENOMIC DNA]</scope>
    <source>
        <strain evidence="8">YNK0</strain>
        <tissue evidence="8">Leaf</tissue>
    </source>
</reference>
<comment type="caution">
    <text evidence="8">The sequence shown here is derived from an EMBL/GenBank/DDBJ whole genome shotgun (WGS) entry which is preliminary data.</text>
</comment>
<dbReference type="AlphaFoldDB" id="A0A834ZZS3"/>
<evidence type="ECO:0000259" key="7">
    <source>
        <dbReference type="PROSITE" id="PS51204"/>
    </source>
</evidence>
<keyword evidence="3" id="KW-0378">Hydrolase</keyword>
<dbReference type="InterPro" id="IPR014012">
    <property type="entry name" value="HSA_dom"/>
</dbReference>
<evidence type="ECO:0000256" key="5">
    <source>
        <dbReference type="SAM" id="MobiDB-lite"/>
    </source>
</evidence>
<dbReference type="EMBL" id="JABCRI010000002">
    <property type="protein sequence ID" value="KAF8411771.1"/>
    <property type="molecule type" value="Genomic_DNA"/>
</dbReference>
<dbReference type="GO" id="GO:0042393">
    <property type="term" value="F:histone binding"/>
    <property type="evidence" value="ECO:0007669"/>
    <property type="project" value="TreeGrafter"/>
</dbReference>
<keyword evidence="9" id="KW-1185">Reference proteome</keyword>
<feature type="compositionally biased region" description="Basic and acidic residues" evidence="5">
    <location>
        <begin position="159"/>
        <end position="168"/>
    </location>
</feature>
<evidence type="ECO:0000256" key="1">
    <source>
        <dbReference type="ARBA" id="ARBA00004123"/>
    </source>
</evidence>
<organism evidence="8 9">
    <name type="scientific">Tetracentron sinense</name>
    <name type="common">Spur-leaf</name>
    <dbReference type="NCBI Taxonomy" id="13715"/>
    <lineage>
        <taxon>Eukaryota</taxon>
        <taxon>Viridiplantae</taxon>
        <taxon>Streptophyta</taxon>
        <taxon>Embryophyta</taxon>
        <taxon>Tracheophyta</taxon>
        <taxon>Spermatophyta</taxon>
        <taxon>Magnoliopsida</taxon>
        <taxon>Trochodendrales</taxon>
        <taxon>Trochodendraceae</taxon>
        <taxon>Tetracentron</taxon>
    </lineage>
</organism>
<keyword evidence="6" id="KW-0472">Membrane</keyword>
<dbReference type="GO" id="GO:0003677">
    <property type="term" value="F:DNA binding"/>
    <property type="evidence" value="ECO:0007669"/>
    <property type="project" value="UniProtKB-KW"/>
</dbReference>
<dbReference type="PROSITE" id="PS51204">
    <property type="entry name" value="HSA"/>
    <property type="match status" value="1"/>
</dbReference>
<evidence type="ECO:0000256" key="4">
    <source>
        <dbReference type="ARBA" id="ARBA00022840"/>
    </source>
</evidence>
<feature type="region of interest" description="Disordered" evidence="5">
    <location>
        <begin position="1"/>
        <end position="32"/>
    </location>
</feature>
<dbReference type="SMART" id="SM00573">
    <property type="entry name" value="HSA"/>
    <property type="match status" value="1"/>
</dbReference>
<feature type="domain" description="HSA" evidence="7">
    <location>
        <begin position="22"/>
        <end position="96"/>
    </location>
</feature>
<dbReference type="OMA" id="ENTNEPM"/>
<keyword evidence="3" id="KW-0347">Helicase</keyword>
<comment type="subcellular location">
    <subcellularLocation>
        <location evidence="1">Nucleus</location>
    </subcellularLocation>
</comment>
<feature type="region of interest" description="Disordered" evidence="5">
    <location>
        <begin position="155"/>
        <end position="203"/>
    </location>
</feature>